<dbReference type="EMBL" id="JAJEPX010000062">
    <property type="protein sequence ID" value="MCC2177843.1"/>
    <property type="molecule type" value="Genomic_DNA"/>
</dbReference>
<sequence>MFQNAEPLQIGLTSIEKAASSEGVLSQEHSNTILESCNHLYASRSVFGTLFDRSNGAAAYIYFSGKYDNHAKNYIAVKPGGKQAILKKNGIVYHIWTPVDFLTLL</sequence>
<reference evidence="1 2" key="1">
    <citation type="submission" date="2021-10" db="EMBL/GenBank/DDBJ databases">
        <title>Anaerobic single-cell dispensing facilitates the cultivation of human gut bacteria.</title>
        <authorList>
            <person name="Afrizal A."/>
        </authorList>
    </citation>
    <scope>NUCLEOTIDE SEQUENCE [LARGE SCALE GENOMIC DNA]</scope>
    <source>
        <strain evidence="1 2">CLA-AA-H270</strain>
    </source>
</reference>
<organism evidence="1 2">
    <name type="scientific">Agathobaculum butyriciproducens</name>
    <dbReference type="NCBI Taxonomy" id="1628085"/>
    <lineage>
        <taxon>Bacteria</taxon>
        <taxon>Bacillati</taxon>
        <taxon>Bacillota</taxon>
        <taxon>Clostridia</taxon>
        <taxon>Eubacteriales</taxon>
        <taxon>Butyricicoccaceae</taxon>
        <taxon>Agathobaculum</taxon>
    </lineage>
</organism>
<evidence type="ECO:0000313" key="1">
    <source>
        <dbReference type="EMBL" id="MCC2177843.1"/>
    </source>
</evidence>
<proteinExistence type="predicted"/>
<keyword evidence="2" id="KW-1185">Reference proteome</keyword>
<comment type="caution">
    <text evidence="1">The sequence shown here is derived from an EMBL/GenBank/DDBJ whole genome shotgun (WGS) entry which is preliminary data.</text>
</comment>
<accession>A0AAW4W4K1</accession>
<name>A0AAW4W4K1_9FIRM</name>
<gene>
    <name evidence="1" type="ORF">LKD22_12055</name>
</gene>
<dbReference type="Proteomes" id="UP001298753">
    <property type="component" value="Unassembled WGS sequence"/>
</dbReference>
<protein>
    <submittedName>
        <fullName evidence="1">Uncharacterized protein</fullName>
    </submittedName>
</protein>
<dbReference type="AlphaFoldDB" id="A0AAW4W4K1"/>
<evidence type="ECO:0000313" key="2">
    <source>
        <dbReference type="Proteomes" id="UP001298753"/>
    </source>
</evidence>